<dbReference type="EMBL" id="JANARS010000003">
    <property type="protein sequence ID" value="MCP3421632.1"/>
    <property type="molecule type" value="Genomic_DNA"/>
</dbReference>
<evidence type="ECO:0000256" key="1">
    <source>
        <dbReference type="ARBA" id="ARBA00001946"/>
    </source>
</evidence>
<dbReference type="InterPro" id="IPR020084">
    <property type="entry name" value="NUDIX_hydrolase_CS"/>
</dbReference>
<evidence type="ECO:0000313" key="7">
    <source>
        <dbReference type="Proteomes" id="UP001204524"/>
    </source>
</evidence>
<evidence type="ECO:0000256" key="3">
    <source>
        <dbReference type="ARBA" id="ARBA00022801"/>
    </source>
</evidence>
<dbReference type="RefSeq" id="WP_254180858.1">
    <property type="nucleotide sequence ID" value="NZ_JANARS010000003.1"/>
</dbReference>
<feature type="domain" description="Nudix hydrolase" evidence="5">
    <location>
        <begin position="7"/>
        <end position="150"/>
    </location>
</feature>
<dbReference type="InterPro" id="IPR000086">
    <property type="entry name" value="NUDIX_hydrolase_dom"/>
</dbReference>
<dbReference type="PROSITE" id="PS00893">
    <property type="entry name" value="NUDIX_BOX"/>
    <property type="match status" value="2"/>
</dbReference>
<evidence type="ECO:0000256" key="2">
    <source>
        <dbReference type="ARBA" id="ARBA00005582"/>
    </source>
</evidence>
<comment type="similarity">
    <text evidence="2 4">Belongs to the Nudix hydrolase family.</text>
</comment>
<dbReference type="InterPro" id="IPR015797">
    <property type="entry name" value="NUDIX_hydrolase-like_dom_sf"/>
</dbReference>
<protein>
    <submittedName>
        <fullName evidence="6">NUDIX domain-containing protein</fullName>
    </submittedName>
</protein>
<dbReference type="InterPro" id="IPR020476">
    <property type="entry name" value="Nudix_hydrolase"/>
</dbReference>
<dbReference type="SUPFAM" id="SSF55811">
    <property type="entry name" value="Nudix"/>
    <property type="match status" value="2"/>
</dbReference>
<keyword evidence="7" id="KW-1185">Reference proteome</keyword>
<name>A0ABT1KVG6_9ACTN</name>
<evidence type="ECO:0000313" key="6">
    <source>
        <dbReference type="EMBL" id="MCP3421632.1"/>
    </source>
</evidence>
<keyword evidence="3 4" id="KW-0378">Hydrolase</keyword>
<dbReference type="PANTHER" id="PTHR43046">
    <property type="entry name" value="GDP-MANNOSE MANNOSYL HYDROLASE"/>
    <property type="match status" value="1"/>
</dbReference>
<feature type="domain" description="Nudix hydrolase" evidence="5">
    <location>
        <begin position="156"/>
        <end position="298"/>
    </location>
</feature>
<proteinExistence type="inferred from homology"/>
<dbReference type="CDD" id="cd02883">
    <property type="entry name" value="NUDIX_Hydrolase"/>
    <property type="match status" value="2"/>
</dbReference>
<dbReference type="PANTHER" id="PTHR43046:SF14">
    <property type="entry name" value="MUTT_NUDIX FAMILY PROTEIN"/>
    <property type="match status" value="1"/>
</dbReference>
<comment type="cofactor">
    <cofactor evidence="1">
        <name>Mg(2+)</name>
        <dbReference type="ChEBI" id="CHEBI:18420"/>
    </cofactor>
</comment>
<accession>A0ABT1KVG6</accession>
<organism evidence="6 7">
    <name type="scientific">Nocardioides pinisoli</name>
    <dbReference type="NCBI Taxonomy" id="2950279"/>
    <lineage>
        <taxon>Bacteria</taxon>
        <taxon>Bacillati</taxon>
        <taxon>Actinomycetota</taxon>
        <taxon>Actinomycetes</taxon>
        <taxon>Propionibacteriales</taxon>
        <taxon>Nocardioidaceae</taxon>
        <taxon>Nocardioides</taxon>
    </lineage>
</organism>
<dbReference type="PROSITE" id="PS51462">
    <property type="entry name" value="NUDIX"/>
    <property type="match status" value="2"/>
</dbReference>
<evidence type="ECO:0000259" key="5">
    <source>
        <dbReference type="PROSITE" id="PS51462"/>
    </source>
</evidence>
<comment type="caution">
    <text evidence="6">The sequence shown here is derived from an EMBL/GenBank/DDBJ whole genome shotgun (WGS) entry which is preliminary data.</text>
</comment>
<evidence type="ECO:0000256" key="4">
    <source>
        <dbReference type="RuleBase" id="RU003476"/>
    </source>
</evidence>
<sequence>MGSLPRRQRVAAYAVILRERGGQVEILLSRLAPRVSRSELWTLPGGGVDHGEDPRDALIREVQEETGLDATVGDRARVYSAHMPRSPRDGQLVDAHAIRLVYEGWVPPHSPVPRVVEVDGSTIEAAWRTLDDVASGAVPVSSVVTEALVDHQPFRLQRVAAYALVTRRHDGADQVLLTRLSASAAHPGRWTLPGGGVDHGEHPSVALAREVEEECGLPCEVGALVGVHDTHFAGTAPSGRIEDYHGVHLVYRASVADGEPRVLEVDGTTDAVAWVPTTDVASGAVDVLDVVDYALEVVS</sequence>
<dbReference type="PRINTS" id="PR00502">
    <property type="entry name" value="NUDIXFAMILY"/>
</dbReference>
<dbReference type="Gene3D" id="3.90.79.10">
    <property type="entry name" value="Nucleoside Triphosphate Pyrophosphohydrolase"/>
    <property type="match status" value="2"/>
</dbReference>
<dbReference type="Proteomes" id="UP001204524">
    <property type="component" value="Unassembled WGS sequence"/>
</dbReference>
<gene>
    <name evidence="6" type="ORF">NCI01_07475</name>
</gene>
<dbReference type="Pfam" id="PF00293">
    <property type="entry name" value="NUDIX"/>
    <property type="match status" value="2"/>
</dbReference>
<reference evidence="6 7" key="1">
    <citation type="submission" date="2022-06" db="EMBL/GenBank/DDBJ databases">
        <authorList>
            <person name="So Y."/>
        </authorList>
    </citation>
    <scope>NUCLEOTIDE SEQUENCE [LARGE SCALE GENOMIC DNA]</scope>
    <source>
        <strain evidence="6 7">STR3</strain>
    </source>
</reference>